<accession>A0A420W9T3</accession>
<keyword evidence="1" id="KW-0436">Ligase</keyword>
<dbReference type="GO" id="GO:0046872">
    <property type="term" value="F:metal ion binding"/>
    <property type="evidence" value="ECO:0007669"/>
    <property type="project" value="InterPro"/>
</dbReference>
<dbReference type="PROSITE" id="PS50975">
    <property type="entry name" value="ATP_GRASP"/>
    <property type="match status" value="1"/>
</dbReference>
<evidence type="ECO:0000256" key="1">
    <source>
        <dbReference type="ARBA" id="ARBA00022598"/>
    </source>
</evidence>
<dbReference type="PANTHER" id="PTHR43585:SF2">
    <property type="entry name" value="ATP-GRASP ENZYME FSQD"/>
    <property type="match status" value="1"/>
</dbReference>
<sequence length="389" mass="44131">MKKALILGGSHRDIPLIMAAKKLGYFVITLGNRDYYVGHMFSDKSYKIDFNDLDKVSAIVMDEKVDVLIPGCGEKALINTIILGKKHKIGNFDSLNVINIIHNKWNFKKFCLTNNILVPKGVKVSSIEEIDAINISFPCIVKPLCLSGGRGVSVAKDRNALKKAIKLAQETSQEKEVLVEEFIDGKLIAYSVFVKDHDIAFDFVAKDDVYLNKFLITTAYPIKINNSSLGILRENVKKIIQLLGLKDGPFHLQVILKNNIPYIIDVSRRIPGDLFPYLIEFSTGIKYSEATVKAFIGDRIEYSLLVASRKRFVVRHCLMASRNGVLKEIFVDSSLKRKIIYKIQLMNIGTEIKDYLRNQVGIYFFDFESEKEMIEVVQRINELVFPVVV</sequence>
<organism evidence="6 7">
    <name type="scientific">Thermovibrio guaymasensis</name>
    <dbReference type="NCBI Taxonomy" id="240167"/>
    <lineage>
        <taxon>Bacteria</taxon>
        <taxon>Pseudomonadati</taxon>
        <taxon>Aquificota</taxon>
        <taxon>Aquificia</taxon>
        <taxon>Desulfurobacteriales</taxon>
        <taxon>Desulfurobacteriaceae</taxon>
        <taxon>Thermovibrio</taxon>
    </lineage>
</organism>
<dbReference type="RefSeq" id="WP_121170445.1">
    <property type="nucleotide sequence ID" value="NZ_RBIE01000001.1"/>
</dbReference>
<dbReference type="PANTHER" id="PTHR43585">
    <property type="entry name" value="FUMIPYRROLE BIOSYNTHESIS PROTEIN C"/>
    <property type="match status" value="1"/>
</dbReference>
<dbReference type="InterPro" id="IPR052032">
    <property type="entry name" value="ATP-dep_AA_Ligase"/>
</dbReference>
<dbReference type="OrthoDB" id="9803907at2"/>
<evidence type="ECO:0000259" key="5">
    <source>
        <dbReference type="PROSITE" id="PS50975"/>
    </source>
</evidence>
<dbReference type="SUPFAM" id="SSF56059">
    <property type="entry name" value="Glutathione synthetase ATP-binding domain-like"/>
    <property type="match status" value="1"/>
</dbReference>
<dbReference type="Gene3D" id="3.30.1490.20">
    <property type="entry name" value="ATP-grasp fold, A domain"/>
    <property type="match status" value="1"/>
</dbReference>
<keyword evidence="7" id="KW-1185">Reference proteome</keyword>
<comment type="caution">
    <text evidence="6">The sequence shown here is derived from an EMBL/GenBank/DDBJ whole genome shotgun (WGS) entry which is preliminary data.</text>
</comment>
<dbReference type="GO" id="GO:0005524">
    <property type="term" value="F:ATP binding"/>
    <property type="evidence" value="ECO:0007669"/>
    <property type="project" value="UniProtKB-UniRule"/>
</dbReference>
<dbReference type="EMBL" id="RBIE01000001">
    <property type="protein sequence ID" value="RKQ64032.1"/>
    <property type="molecule type" value="Genomic_DNA"/>
</dbReference>
<evidence type="ECO:0000256" key="2">
    <source>
        <dbReference type="ARBA" id="ARBA00022741"/>
    </source>
</evidence>
<dbReference type="Pfam" id="PF13535">
    <property type="entry name" value="ATP-grasp_4"/>
    <property type="match status" value="1"/>
</dbReference>
<proteinExistence type="predicted"/>
<keyword evidence="2 4" id="KW-0547">Nucleotide-binding</keyword>
<dbReference type="Gene3D" id="3.30.470.20">
    <property type="entry name" value="ATP-grasp fold, B domain"/>
    <property type="match status" value="1"/>
</dbReference>
<keyword evidence="3 4" id="KW-0067">ATP-binding</keyword>
<dbReference type="Proteomes" id="UP000280881">
    <property type="component" value="Unassembled WGS sequence"/>
</dbReference>
<gene>
    <name evidence="6" type="ORF">C7457_0922</name>
</gene>
<evidence type="ECO:0000313" key="7">
    <source>
        <dbReference type="Proteomes" id="UP000280881"/>
    </source>
</evidence>
<evidence type="ECO:0000313" key="6">
    <source>
        <dbReference type="EMBL" id="RKQ64032.1"/>
    </source>
</evidence>
<dbReference type="InterPro" id="IPR013815">
    <property type="entry name" value="ATP_grasp_subdomain_1"/>
</dbReference>
<evidence type="ECO:0000256" key="3">
    <source>
        <dbReference type="ARBA" id="ARBA00022840"/>
    </source>
</evidence>
<dbReference type="AlphaFoldDB" id="A0A420W9T3"/>
<dbReference type="GO" id="GO:0016874">
    <property type="term" value="F:ligase activity"/>
    <property type="evidence" value="ECO:0007669"/>
    <property type="project" value="UniProtKB-KW"/>
</dbReference>
<feature type="domain" description="ATP-grasp" evidence="5">
    <location>
        <begin position="108"/>
        <end position="296"/>
    </location>
</feature>
<name>A0A420W9T3_9BACT</name>
<dbReference type="Gene3D" id="3.40.50.20">
    <property type="match status" value="1"/>
</dbReference>
<protein>
    <submittedName>
        <fullName evidence="6">ATP-grasp domain-containing protein</fullName>
    </submittedName>
</protein>
<dbReference type="InterPro" id="IPR011761">
    <property type="entry name" value="ATP-grasp"/>
</dbReference>
<reference evidence="6 7" key="1">
    <citation type="submission" date="2018-10" db="EMBL/GenBank/DDBJ databases">
        <title>Genomic Encyclopedia of Type Strains, Phase IV (KMG-IV): sequencing the most valuable type-strain genomes for metagenomic binning, comparative biology and taxonomic classification.</title>
        <authorList>
            <person name="Goeker M."/>
        </authorList>
    </citation>
    <scope>NUCLEOTIDE SEQUENCE [LARGE SCALE GENOMIC DNA]</scope>
    <source>
        <strain evidence="6 7">DSM 15521</strain>
    </source>
</reference>
<evidence type="ECO:0000256" key="4">
    <source>
        <dbReference type="PROSITE-ProRule" id="PRU00409"/>
    </source>
</evidence>